<sequence>MTTEPMQMSAPDLKQELLALIALSEEMLAIAQEEEIDVNLLAEKEQQRSAGVQHFFQAYDKSAYQTEKQLLSTLQQLDRQILTRCNEYKQTVADQLIGFKKNQKAVNAYKGK</sequence>
<dbReference type="InterPro" id="IPR008622">
    <property type="entry name" value="FliT"/>
</dbReference>
<evidence type="ECO:0000256" key="4">
    <source>
        <dbReference type="ARBA" id="ARBA00023186"/>
    </source>
</evidence>
<dbReference type="AlphaFoldDB" id="A0AAF0C7R9"/>
<accession>A0AAF0C7R9</accession>
<organism evidence="6 7">
    <name type="scientific">Thalassomonas viridans</name>
    <dbReference type="NCBI Taxonomy" id="137584"/>
    <lineage>
        <taxon>Bacteria</taxon>
        <taxon>Pseudomonadati</taxon>
        <taxon>Pseudomonadota</taxon>
        <taxon>Gammaproteobacteria</taxon>
        <taxon>Alteromonadales</taxon>
        <taxon>Colwelliaceae</taxon>
        <taxon>Thalassomonas</taxon>
    </lineage>
</organism>
<proteinExistence type="predicted"/>
<evidence type="ECO:0000256" key="5">
    <source>
        <dbReference type="ARBA" id="ARBA00093797"/>
    </source>
</evidence>
<reference evidence="6 7" key="2">
    <citation type="journal article" date="2022" name="Mar. Drugs">
        <title>Bioassay-Guided Fractionation Leads to the Detection of Cholic Acid Generated by the Rare Thalassomonas sp.</title>
        <authorList>
            <person name="Pheiffer F."/>
            <person name="Schneider Y.K."/>
            <person name="Hansen E.H."/>
            <person name="Andersen J.H."/>
            <person name="Isaksson J."/>
            <person name="Busche T."/>
            <person name="R C."/>
            <person name="Kalinowski J."/>
            <person name="Zyl L.V."/>
            <person name="Trindade M."/>
        </authorList>
    </citation>
    <scope>NUCLEOTIDE SEQUENCE [LARGE SCALE GENOMIC DNA]</scope>
    <source>
        <strain evidence="6 7">XOM25</strain>
    </source>
</reference>
<protein>
    <recommendedName>
        <fullName evidence="5">Flagellar protein FliT</fullName>
    </recommendedName>
</protein>
<dbReference type="KEGG" id="tvd:SG34_021860"/>
<evidence type="ECO:0000313" key="7">
    <source>
        <dbReference type="Proteomes" id="UP000032352"/>
    </source>
</evidence>
<name>A0AAF0C7R9_9GAMM</name>
<dbReference type="Pfam" id="PF05400">
    <property type="entry name" value="FliT"/>
    <property type="match status" value="1"/>
</dbReference>
<comment type="subcellular location">
    <subcellularLocation>
        <location evidence="1">Cytoplasm</location>
        <location evidence="1">Cytosol</location>
    </subcellularLocation>
</comment>
<dbReference type="EMBL" id="CP059733">
    <property type="protein sequence ID" value="WDE03988.1"/>
    <property type="molecule type" value="Genomic_DNA"/>
</dbReference>
<keyword evidence="2" id="KW-0963">Cytoplasm</keyword>
<dbReference type="RefSeq" id="WP_152647029.1">
    <property type="nucleotide sequence ID" value="NZ_CP059733.1"/>
</dbReference>
<gene>
    <name evidence="6" type="ORF">SG34_021860</name>
</gene>
<evidence type="ECO:0000256" key="1">
    <source>
        <dbReference type="ARBA" id="ARBA00004514"/>
    </source>
</evidence>
<reference evidence="6 7" key="1">
    <citation type="journal article" date="2015" name="Genome Announc.">
        <title>Draft Genome Sequences of Marine Isolates of Thalassomonas viridans and Thalassomonas actiniarum.</title>
        <authorList>
            <person name="Olonade I."/>
            <person name="van Zyl L.J."/>
            <person name="Trindade M."/>
        </authorList>
    </citation>
    <scope>NUCLEOTIDE SEQUENCE [LARGE SCALE GENOMIC DNA]</scope>
    <source>
        <strain evidence="6 7">XOM25</strain>
    </source>
</reference>
<keyword evidence="3" id="KW-1005">Bacterial flagellum biogenesis</keyword>
<evidence type="ECO:0000313" key="6">
    <source>
        <dbReference type="EMBL" id="WDE03988.1"/>
    </source>
</evidence>
<keyword evidence="7" id="KW-1185">Reference proteome</keyword>
<keyword evidence="4" id="KW-0143">Chaperone</keyword>
<dbReference type="Gene3D" id="1.20.58.380">
    <property type="entry name" value="Flagellar protein flit"/>
    <property type="match status" value="1"/>
</dbReference>
<dbReference type="Proteomes" id="UP000032352">
    <property type="component" value="Chromosome"/>
</dbReference>
<evidence type="ECO:0000256" key="2">
    <source>
        <dbReference type="ARBA" id="ARBA00022490"/>
    </source>
</evidence>
<evidence type="ECO:0000256" key="3">
    <source>
        <dbReference type="ARBA" id="ARBA00022795"/>
    </source>
</evidence>